<gene>
    <name evidence="4" type="ORF">BJ322DRAFT_1033776</name>
</gene>
<dbReference type="Gene3D" id="3.40.50.850">
    <property type="entry name" value="Isochorismatase-like"/>
    <property type="match status" value="1"/>
</dbReference>
<comment type="caution">
    <text evidence="4">The sequence shown here is derived from an EMBL/GenBank/DDBJ whole genome shotgun (WGS) entry which is preliminary data.</text>
</comment>
<accession>A0A9P6HSA3</accession>
<evidence type="ECO:0000256" key="2">
    <source>
        <dbReference type="ARBA" id="ARBA00022801"/>
    </source>
</evidence>
<name>A0A9P6HSA3_9AGAM</name>
<dbReference type="Proteomes" id="UP000736335">
    <property type="component" value="Unassembled WGS sequence"/>
</dbReference>
<dbReference type="OrthoDB" id="167809at2759"/>
<sequence length="202" mass="21992">MVHSSAIQPISTALTVSHNRILLLLDLQEGMFSGKKAVPAATQVRNNISTILNHARYKVDPTPLIIHVRNDGGSGEPDERGTPGWQLIHKPLPGEQVVDKSKNNAFAGTNLTELISKDAEIVVVGLQSDFCVRATCSAALHRGNTVLLIRGSHTTFDRLEVLHGGGITPAFKIEKEIEDELEEAGVFVLDMKDLPNIFADDR</sequence>
<dbReference type="PANTHER" id="PTHR43540:SF14">
    <property type="entry name" value="ISOCHORISMATASE"/>
    <property type="match status" value="1"/>
</dbReference>
<evidence type="ECO:0000259" key="3">
    <source>
        <dbReference type="Pfam" id="PF00857"/>
    </source>
</evidence>
<dbReference type="GO" id="GO:0016787">
    <property type="term" value="F:hydrolase activity"/>
    <property type="evidence" value="ECO:0007669"/>
    <property type="project" value="UniProtKB-KW"/>
</dbReference>
<comment type="similarity">
    <text evidence="1">Belongs to the isochorismatase family.</text>
</comment>
<dbReference type="Pfam" id="PF00857">
    <property type="entry name" value="Isochorismatase"/>
    <property type="match status" value="1"/>
</dbReference>
<protein>
    <submittedName>
        <fullName evidence="4">Isochorismatase-like protein</fullName>
    </submittedName>
</protein>
<dbReference type="InterPro" id="IPR036380">
    <property type="entry name" value="Isochorismatase-like_sf"/>
</dbReference>
<evidence type="ECO:0000256" key="1">
    <source>
        <dbReference type="ARBA" id="ARBA00006336"/>
    </source>
</evidence>
<reference evidence="4" key="1">
    <citation type="journal article" date="2020" name="Nat. Commun.">
        <title>Large-scale genome sequencing of mycorrhizal fungi provides insights into the early evolution of symbiotic traits.</title>
        <authorList>
            <person name="Miyauchi S."/>
            <person name="Kiss E."/>
            <person name="Kuo A."/>
            <person name="Drula E."/>
            <person name="Kohler A."/>
            <person name="Sanchez-Garcia M."/>
            <person name="Morin E."/>
            <person name="Andreopoulos B."/>
            <person name="Barry K.W."/>
            <person name="Bonito G."/>
            <person name="Buee M."/>
            <person name="Carver A."/>
            <person name="Chen C."/>
            <person name="Cichocki N."/>
            <person name="Clum A."/>
            <person name="Culley D."/>
            <person name="Crous P.W."/>
            <person name="Fauchery L."/>
            <person name="Girlanda M."/>
            <person name="Hayes R.D."/>
            <person name="Keri Z."/>
            <person name="LaButti K."/>
            <person name="Lipzen A."/>
            <person name="Lombard V."/>
            <person name="Magnuson J."/>
            <person name="Maillard F."/>
            <person name="Murat C."/>
            <person name="Nolan M."/>
            <person name="Ohm R.A."/>
            <person name="Pangilinan J."/>
            <person name="Pereira M.F."/>
            <person name="Perotto S."/>
            <person name="Peter M."/>
            <person name="Pfister S."/>
            <person name="Riley R."/>
            <person name="Sitrit Y."/>
            <person name="Stielow J.B."/>
            <person name="Szollosi G."/>
            <person name="Zifcakova L."/>
            <person name="Stursova M."/>
            <person name="Spatafora J.W."/>
            <person name="Tedersoo L."/>
            <person name="Vaario L.M."/>
            <person name="Yamada A."/>
            <person name="Yan M."/>
            <person name="Wang P."/>
            <person name="Xu J."/>
            <person name="Bruns T."/>
            <person name="Baldrian P."/>
            <person name="Vilgalys R."/>
            <person name="Dunand C."/>
            <person name="Henrissat B."/>
            <person name="Grigoriev I.V."/>
            <person name="Hibbett D."/>
            <person name="Nagy L.G."/>
            <person name="Martin F.M."/>
        </authorList>
    </citation>
    <scope>NUCLEOTIDE SEQUENCE</scope>
    <source>
        <strain evidence="4">UH-Tt-Lm1</strain>
    </source>
</reference>
<dbReference type="InterPro" id="IPR050272">
    <property type="entry name" value="Isochorismatase-like_hydrls"/>
</dbReference>
<evidence type="ECO:0000313" key="4">
    <source>
        <dbReference type="EMBL" id="KAF9793268.1"/>
    </source>
</evidence>
<feature type="domain" description="Isochorismatase-like" evidence="3">
    <location>
        <begin position="21"/>
        <end position="153"/>
    </location>
</feature>
<keyword evidence="5" id="KW-1185">Reference proteome</keyword>
<dbReference type="EMBL" id="WIUZ02000001">
    <property type="protein sequence ID" value="KAF9793268.1"/>
    <property type="molecule type" value="Genomic_DNA"/>
</dbReference>
<dbReference type="InterPro" id="IPR000868">
    <property type="entry name" value="Isochorismatase-like_dom"/>
</dbReference>
<dbReference type="PANTHER" id="PTHR43540">
    <property type="entry name" value="PEROXYUREIDOACRYLATE/UREIDOACRYLATE AMIDOHYDROLASE-RELATED"/>
    <property type="match status" value="1"/>
</dbReference>
<proteinExistence type="inferred from homology"/>
<reference evidence="4" key="2">
    <citation type="submission" date="2020-11" db="EMBL/GenBank/DDBJ databases">
        <authorList>
            <consortium name="DOE Joint Genome Institute"/>
            <person name="Kuo A."/>
            <person name="Miyauchi S."/>
            <person name="Kiss E."/>
            <person name="Drula E."/>
            <person name="Kohler A."/>
            <person name="Sanchez-Garcia M."/>
            <person name="Andreopoulos B."/>
            <person name="Barry K.W."/>
            <person name="Bonito G."/>
            <person name="Buee M."/>
            <person name="Carver A."/>
            <person name="Chen C."/>
            <person name="Cichocki N."/>
            <person name="Clum A."/>
            <person name="Culley D."/>
            <person name="Crous P.W."/>
            <person name="Fauchery L."/>
            <person name="Girlanda M."/>
            <person name="Hayes R."/>
            <person name="Keri Z."/>
            <person name="Labutti K."/>
            <person name="Lipzen A."/>
            <person name="Lombard V."/>
            <person name="Magnuson J."/>
            <person name="Maillard F."/>
            <person name="Morin E."/>
            <person name="Murat C."/>
            <person name="Nolan M."/>
            <person name="Ohm R."/>
            <person name="Pangilinan J."/>
            <person name="Pereira M."/>
            <person name="Perotto S."/>
            <person name="Peter M."/>
            <person name="Riley R."/>
            <person name="Sitrit Y."/>
            <person name="Stielow B."/>
            <person name="Szollosi G."/>
            <person name="Zifcakova L."/>
            <person name="Stursova M."/>
            <person name="Spatafora J.W."/>
            <person name="Tedersoo L."/>
            <person name="Vaario L.-M."/>
            <person name="Yamada A."/>
            <person name="Yan M."/>
            <person name="Wang P."/>
            <person name="Xu J."/>
            <person name="Bruns T."/>
            <person name="Baldrian P."/>
            <person name="Vilgalys R."/>
            <person name="Henrissat B."/>
            <person name="Grigoriev I.V."/>
            <person name="Hibbett D."/>
            <person name="Nagy L.G."/>
            <person name="Martin F.M."/>
        </authorList>
    </citation>
    <scope>NUCLEOTIDE SEQUENCE</scope>
    <source>
        <strain evidence="4">UH-Tt-Lm1</strain>
    </source>
</reference>
<dbReference type="AlphaFoldDB" id="A0A9P6HSA3"/>
<dbReference type="SUPFAM" id="SSF52499">
    <property type="entry name" value="Isochorismatase-like hydrolases"/>
    <property type="match status" value="1"/>
</dbReference>
<organism evidence="4 5">
    <name type="scientific">Thelephora terrestris</name>
    <dbReference type="NCBI Taxonomy" id="56493"/>
    <lineage>
        <taxon>Eukaryota</taxon>
        <taxon>Fungi</taxon>
        <taxon>Dikarya</taxon>
        <taxon>Basidiomycota</taxon>
        <taxon>Agaricomycotina</taxon>
        <taxon>Agaricomycetes</taxon>
        <taxon>Thelephorales</taxon>
        <taxon>Thelephoraceae</taxon>
        <taxon>Thelephora</taxon>
    </lineage>
</organism>
<evidence type="ECO:0000313" key="5">
    <source>
        <dbReference type="Proteomes" id="UP000736335"/>
    </source>
</evidence>
<keyword evidence="2" id="KW-0378">Hydrolase</keyword>